<dbReference type="EMBL" id="BAAAHH010000017">
    <property type="protein sequence ID" value="GAA0956456.1"/>
    <property type="molecule type" value="Genomic_DNA"/>
</dbReference>
<evidence type="ECO:0000256" key="1">
    <source>
        <dbReference type="ARBA" id="ARBA00004651"/>
    </source>
</evidence>
<evidence type="ECO:0000256" key="3">
    <source>
        <dbReference type="ARBA" id="ARBA00022475"/>
    </source>
</evidence>
<comment type="caution">
    <text evidence="8">The sequence shown here is derived from an EMBL/GenBank/DDBJ whole genome shotgun (WGS) entry which is preliminary data.</text>
</comment>
<protein>
    <submittedName>
        <fullName evidence="8">Leucine efflux protein LeuE</fullName>
    </submittedName>
</protein>
<dbReference type="NCBIfam" id="NF008201">
    <property type="entry name" value="PRK10958.1"/>
    <property type="match status" value="1"/>
</dbReference>
<evidence type="ECO:0000313" key="9">
    <source>
        <dbReference type="Proteomes" id="UP001500665"/>
    </source>
</evidence>
<dbReference type="Proteomes" id="UP001500665">
    <property type="component" value="Unassembled WGS sequence"/>
</dbReference>
<comment type="similarity">
    <text evidence="2">Belongs to the Rht family.</text>
</comment>
<evidence type="ECO:0000313" key="8">
    <source>
        <dbReference type="EMBL" id="GAA0956456.1"/>
    </source>
</evidence>
<dbReference type="PIRSF" id="PIRSF006324">
    <property type="entry name" value="LeuE"/>
    <property type="match status" value="1"/>
</dbReference>
<evidence type="ECO:0000256" key="6">
    <source>
        <dbReference type="ARBA" id="ARBA00023136"/>
    </source>
</evidence>
<dbReference type="Pfam" id="PF01810">
    <property type="entry name" value="LysE"/>
    <property type="match status" value="1"/>
</dbReference>
<organism evidence="8 9">
    <name type="scientific">Actinocorallia libanotica</name>
    <dbReference type="NCBI Taxonomy" id="46162"/>
    <lineage>
        <taxon>Bacteria</taxon>
        <taxon>Bacillati</taxon>
        <taxon>Actinomycetota</taxon>
        <taxon>Actinomycetes</taxon>
        <taxon>Streptosporangiales</taxon>
        <taxon>Thermomonosporaceae</taxon>
        <taxon>Actinocorallia</taxon>
    </lineage>
</organism>
<evidence type="ECO:0000256" key="2">
    <source>
        <dbReference type="ARBA" id="ARBA00007928"/>
    </source>
</evidence>
<gene>
    <name evidence="8" type="primary">leuE</name>
    <name evidence="8" type="ORF">GCM10009550_42480</name>
</gene>
<sequence>MFGITDLTTYTVGAFLIILLPGPNSLYTLSVAAGRGVRHGYRAACGVFLGDSVLMLLTAAGAASLLRTNPVAFSVVKYLGGAYLAWLAIGLLRTAWGMWRDRSRASVRAASAGAPVETAAEAADPEHRPFRRALLISLLNPKAILFFLSFFVQFVDPAYPYPAVSFLVLAVILQVFSMLYLTALIFGGTWLAEAFRRRKRLSATATSAVGLGFLGFAAKLATSTVG</sequence>
<accession>A0ABN1RFX2</accession>
<proteinExistence type="inferred from homology"/>
<feature type="transmembrane region" description="Helical" evidence="7">
    <location>
        <begin position="166"/>
        <end position="191"/>
    </location>
</feature>
<dbReference type="PANTHER" id="PTHR30086">
    <property type="entry name" value="ARGININE EXPORTER PROTEIN ARGO"/>
    <property type="match status" value="1"/>
</dbReference>
<keyword evidence="3" id="KW-1003">Cell membrane</keyword>
<keyword evidence="5 7" id="KW-1133">Transmembrane helix</keyword>
<evidence type="ECO:0000256" key="5">
    <source>
        <dbReference type="ARBA" id="ARBA00022989"/>
    </source>
</evidence>
<dbReference type="RefSeq" id="WP_344242625.1">
    <property type="nucleotide sequence ID" value="NZ_BAAAHH010000017.1"/>
</dbReference>
<keyword evidence="6 7" id="KW-0472">Membrane</keyword>
<reference evidence="8 9" key="1">
    <citation type="journal article" date="2019" name="Int. J. Syst. Evol. Microbiol.">
        <title>The Global Catalogue of Microorganisms (GCM) 10K type strain sequencing project: providing services to taxonomists for standard genome sequencing and annotation.</title>
        <authorList>
            <consortium name="The Broad Institute Genomics Platform"/>
            <consortium name="The Broad Institute Genome Sequencing Center for Infectious Disease"/>
            <person name="Wu L."/>
            <person name="Ma J."/>
        </authorList>
    </citation>
    <scope>NUCLEOTIDE SEQUENCE [LARGE SCALE GENOMIC DNA]</scope>
    <source>
        <strain evidence="8 9">JCM 10696</strain>
    </source>
</reference>
<keyword evidence="9" id="KW-1185">Reference proteome</keyword>
<feature type="transmembrane region" description="Helical" evidence="7">
    <location>
        <begin position="12"/>
        <end position="33"/>
    </location>
</feature>
<evidence type="ECO:0000256" key="4">
    <source>
        <dbReference type="ARBA" id="ARBA00022692"/>
    </source>
</evidence>
<evidence type="ECO:0000256" key="7">
    <source>
        <dbReference type="SAM" id="Phobius"/>
    </source>
</evidence>
<dbReference type="InterPro" id="IPR001123">
    <property type="entry name" value="LeuE-type"/>
</dbReference>
<dbReference type="PANTHER" id="PTHR30086:SF15">
    <property type="entry name" value="LEUCINE EFFLUX PROTEIN"/>
    <property type="match status" value="1"/>
</dbReference>
<keyword evidence="4 7" id="KW-0812">Transmembrane</keyword>
<feature type="transmembrane region" description="Helical" evidence="7">
    <location>
        <begin position="133"/>
        <end position="154"/>
    </location>
</feature>
<feature type="transmembrane region" description="Helical" evidence="7">
    <location>
        <begin position="78"/>
        <end position="96"/>
    </location>
</feature>
<name>A0ABN1RFX2_9ACTN</name>
<comment type="subcellular location">
    <subcellularLocation>
        <location evidence="1">Cell membrane</location>
        <topology evidence="1">Multi-pass membrane protein</topology>
    </subcellularLocation>
</comment>
<feature type="transmembrane region" description="Helical" evidence="7">
    <location>
        <begin position="45"/>
        <end position="66"/>
    </location>
</feature>